<dbReference type="RefSeq" id="WP_011421598.1">
    <property type="nucleotide sequence ID" value="NC_007760.1"/>
</dbReference>
<name>Q2IKZ0_ANADE</name>
<evidence type="ECO:0000256" key="2">
    <source>
        <dbReference type="ARBA" id="ARBA00022475"/>
    </source>
</evidence>
<dbReference type="AlphaFoldDB" id="Q2IKZ0"/>
<organism evidence="8 9">
    <name type="scientific">Anaeromyxobacter dehalogenans (strain 2CP-C)</name>
    <dbReference type="NCBI Taxonomy" id="290397"/>
    <lineage>
        <taxon>Bacteria</taxon>
        <taxon>Pseudomonadati</taxon>
        <taxon>Myxococcota</taxon>
        <taxon>Myxococcia</taxon>
        <taxon>Myxococcales</taxon>
        <taxon>Cystobacterineae</taxon>
        <taxon>Anaeromyxobacteraceae</taxon>
        <taxon>Anaeromyxobacter</taxon>
    </lineage>
</organism>
<dbReference type="GO" id="GO:0005886">
    <property type="term" value="C:plasma membrane"/>
    <property type="evidence" value="ECO:0007669"/>
    <property type="project" value="UniProtKB-SubCell"/>
</dbReference>
<evidence type="ECO:0000256" key="3">
    <source>
        <dbReference type="ARBA" id="ARBA00022692"/>
    </source>
</evidence>
<evidence type="ECO:0000256" key="6">
    <source>
        <dbReference type="SAM" id="Phobius"/>
    </source>
</evidence>
<dbReference type="STRING" id="290397.Adeh_2546"/>
<feature type="transmembrane region" description="Helical" evidence="6">
    <location>
        <begin position="60"/>
        <end position="80"/>
    </location>
</feature>
<comment type="subcellular location">
    <subcellularLocation>
        <location evidence="1">Cell membrane</location>
        <topology evidence="1">Multi-pass membrane protein</topology>
    </subcellularLocation>
</comment>
<evidence type="ECO:0000256" key="5">
    <source>
        <dbReference type="ARBA" id="ARBA00023136"/>
    </source>
</evidence>
<proteinExistence type="predicted"/>
<feature type="transmembrane region" description="Helical" evidence="6">
    <location>
        <begin position="20"/>
        <end position="39"/>
    </location>
</feature>
<evidence type="ECO:0000313" key="9">
    <source>
        <dbReference type="Proteomes" id="UP000001935"/>
    </source>
</evidence>
<evidence type="ECO:0000256" key="1">
    <source>
        <dbReference type="ARBA" id="ARBA00004651"/>
    </source>
</evidence>
<feature type="domain" description="VTT" evidence="7">
    <location>
        <begin position="38"/>
        <end position="163"/>
    </location>
</feature>
<feature type="transmembrane region" description="Helical" evidence="6">
    <location>
        <begin position="183"/>
        <end position="200"/>
    </location>
</feature>
<reference evidence="8 9" key="1">
    <citation type="submission" date="2006-01" db="EMBL/GenBank/DDBJ databases">
        <title>Complete sequence of Anaeromyxobacter dehalogenans 2CP-C.</title>
        <authorList>
            <consortium name="US DOE Joint Genome Institute"/>
            <person name="Copeland A."/>
            <person name="Lucas S."/>
            <person name="Lapidus A."/>
            <person name="Barry K."/>
            <person name="Detter J.C."/>
            <person name="Glavina T."/>
            <person name="Hammon N."/>
            <person name="Israni S."/>
            <person name="Pitluck S."/>
            <person name="Brettin T."/>
            <person name="Bruce D."/>
            <person name="Han C."/>
            <person name="Tapia R."/>
            <person name="Gilna P."/>
            <person name="Kiss H."/>
            <person name="Schmutz J."/>
            <person name="Larimer F."/>
            <person name="Land M."/>
            <person name="Kyrpides N."/>
            <person name="Anderson I."/>
            <person name="Sanford R.A."/>
            <person name="Ritalahti K.M."/>
            <person name="Thomas H.S."/>
            <person name="Kirby J.R."/>
            <person name="Zhulin I.B."/>
            <person name="Loeffler F.E."/>
            <person name="Richardson P."/>
        </authorList>
    </citation>
    <scope>NUCLEOTIDE SEQUENCE [LARGE SCALE GENOMIC DNA]</scope>
    <source>
        <strain evidence="8 9">2CP-C</strain>
    </source>
</reference>
<dbReference type="PANTHER" id="PTHR42709">
    <property type="entry name" value="ALKALINE PHOSPHATASE LIKE PROTEIN"/>
    <property type="match status" value="1"/>
</dbReference>
<accession>Q2IKZ0</accession>
<dbReference type="HOGENOM" id="CLU_044208_1_2_7"/>
<feature type="transmembrane region" description="Helical" evidence="6">
    <location>
        <begin position="144"/>
        <end position="163"/>
    </location>
</feature>
<gene>
    <name evidence="8" type="ordered locus">Adeh_2546</name>
</gene>
<dbReference type="InterPro" id="IPR051311">
    <property type="entry name" value="DedA_domain"/>
</dbReference>
<keyword evidence="4 6" id="KW-1133">Transmembrane helix</keyword>
<dbReference type="Proteomes" id="UP000001935">
    <property type="component" value="Chromosome"/>
</dbReference>
<keyword evidence="5 6" id="KW-0472">Membrane</keyword>
<sequence>MISKVIEALAVFTTSVISSMGYGGIVLLMAIESACIPLPSEIIMPFAGYLVYRGEMTLHGAALAGAIGCVVGSIPAYYLGQFGGRPLIEKYGRYVLLSHKELDLADRLFQRWGQWVVFAGRLLPVVRTFIAFPAGVSRMPMGKFIAYTFVGSYPWCYALAWVGEWAGEAWHTDPRVKAVYHRFELVIVVAGVLAVAWFVWHKVKEARRARVPAAADEG</sequence>
<dbReference type="PANTHER" id="PTHR42709:SF6">
    <property type="entry name" value="UNDECAPRENYL PHOSPHATE TRANSPORTER A"/>
    <property type="match status" value="1"/>
</dbReference>
<dbReference type="EMBL" id="CP000251">
    <property type="protein sequence ID" value="ABC82316.1"/>
    <property type="molecule type" value="Genomic_DNA"/>
</dbReference>
<dbReference type="InterPro" id="IPR032816">
    <property type="entry name" value="VTT_dom"/>
</dbReference>
<evidence type="ECO:0000313" key="8">
    <source>
        <dbReference type="EMBL" id="ABC82316.1"/>
    </source>
</evidence>
<evidence type="ECO:0000259" key="7">
    <source>
        <dbReference type="Pfam" id="PF09335"/>
    </source>
</evidence>
<dbReference type="OrthoDB" id="9813426at2"/>
<dbReference type="KEGG" id="ade:Adeh_2546"/>
<evidence type="ECO:0000256" key="4">
    <source>
        <dbReference type="ARBA" id="ARBA00022989"/>
    </source>
</evidence>
<keyword evidence="3 6" id="KW-0812">Transmembrane</keyword>
<protein>
    <submittedName>
        <fullName evidence="8">DedA</fullName>
    </submittedName>
</protein>
<keyword evidence="2" id="KW-1003">Cell membrane</keyword>
<dbReference type="Pfam" id="PF09335">
    <property type="entry name" value="VTT_dom"/>
    <property type="match status" value="1"/>
</dbReference>
<dbReference type="eggNOG" id="COG0586">
    <property type="taxonomic scope" value="Bacteria"/>
</dbReference>